<dbReference type="EMBL" id="MU001494">
    <property type="protein sequence ID" value="KAF2449425.1"/>
    <property type="molecule type" value="Genomic_DNA"/>
</dbReference>
<feature type="compositionally biased region" description="Acidic residues" evidence="4">
    <location>
        <begin position="65"/>
        <end position="78"/>
    </location>
</feature>
<evidence type="ECO:0000256" key="2">
    <source>
        <dbReference type="ARBA" id="ARBA00022553"/>
    </source>
</evidence>
<evidence type="ECO:0000256" key="1">
    <source>
        <dbReference type="ARBA" id="ARBA00004123"/>
    </source>
</evidence>
<feature type="compositionally biased region" description="Acidic residues" evidence="4">
    <location>
        <begin position="668"/>
        <end position="679"/>
    </location>
</feature>
<dbReference type="PANTHER" id="PTHR14396">
    <property type="entry name" value="CLASPIN"/>
    <property type="match status" value="1"/>
</dbReference>
<accession>A0A9P4PQG0</accession>
<feature type="compositionally biased region" description="Basic residues" evidence="4">
    <location>
        <begin position="156"/>
        <end position="165"/>
    </location>
</feature>
<keyword evidence="7" id="KW-1185">Reference proteome</keyword>
<feature type="compositionally biased region" description="Basic and acidic residues" evidence="4">
    <location>
        <begin position="1098"/>
        <end position="1108"/>
    </location>
</feature>
<evidence type="ECO:0000313" key="7">
    <source>
        <dbReference type="Proteomes" id="UP000799764"/>
    </source>
</evidence>
<feature type="compositionally biased region" description="Basic and acidic residues" evidence="4">
    <location>
        <begin position="224"/>
        <end position="252"/>
    </location>
</feature>
<dbReference type="InterPro" id="IPR018564">
    <property type="entry name" value="Repl_chkpnt_MRC1_dom"/>
</dbReference>
<feature type="compositionally biased region" description="Basic and acidic residues" evidence="4">
    <location>
        <begin position="1077"/>
        <end position="1088"/>
    </location>
</feature>
<keyword evidence="2" id="KW-0597">Phosphoprotein</keyword>
<feature type="compositionally biased region" description="Basic and acidic residues" evidence="4">
    <location>
        <begin position="929"/>
        <end position="942"/>
    </location>
</feature>
<feature type="region of interest" description="Disordered" evidence="4">
    <location>
        <begin position="748"/>
        <end position="810"/>
    </location>
</feature>
<dbReference type="GO" id="GO:0033314">
    <property type="term" value="P:mitotic DNA replication checkpoint signaling"/>
    <property type="evidence" value="ECO:0007669"/>
    <property type="project" value="TreeGrafter"/>
</dbReference>
<feature type="region of interest" description="Disordered" evidence="4">
    <location>
        <begin position="327"/>
        <end position="411"/>
    </location>
</feature>
<name>A0A9P4PQG0_9PLEO</name>
<organism evidence="6 7">
    <name type="scientific">Karstenula rhodostoma CBS 690.94</name>
    <dbReference type="NCBI Taxonomy" id="1392251"/>
    <lineage>
        <taxon>Eukaryota</taxon>
        <taxon>Fungi</taxon>
        <taxon>Dikarya</taxon>
        <taxon>Ascomycota</taxon>
        <taxon>Pezizomycotina</taxon>
        <taxon>Dothideomycetes</taxon>
        <taxon>Pleosporomycetidae</taxon>
        <taxon>Pleosporales</taxon>
        <taxon>Massarineae</taxon>
        <taxon>Didymosphaeriaceae</taxon>
        <taxon>Karstenula</taxon>
    </lineage>
</organism>
<feature type="region of interest" description="Disordered" evidence="4">
    <location>
        <begin position="566"/>
        <end position="718"/>
    </location>
</feature>
<evidence type="ECO:0000313" key="6">
    <source>
        <dbReference type="EMBL" id="KAF2449425.1"/>
    </source>
</evidence>
<dbReference type="Proteomes" id="UP000799764">
    <property type="component" value="Unassembled WGS sequence"/>
</dbReference>
<feature type="compositionally biased region" description="Basic and acidic residues" evidence="4">
    <location>
        <begin position="1163"/>
        <end position="1179"/>
    </location>
</feature>
<comment type="subcellular location">
    <subcellularLocation>
        <location evidence="1">Nucleus</location>
    </subcellularLocation>
</comment>
<feature type="region of interest" description="Disordered" evidence="4">
    <location>
        <begin position="929"/>
        <end position="968"/>
    </location>
</feature>
<sequence length="1326" mass="145859">MAAALSTGARRSTSPQPMTSIQAPPAANALSKLAESESDSDKDEALVRRTTGRLLSRLQQNTVEESSEEEQGDSDEDAYERTKRRLAAARSAAVSSDDEEEGNGQGAYERMKQRLLASTGLERRLEAEPTQDAQKPVATAAAFSSEDEDDAPVRVARVRKLRTRRERSESPVVSSLPHARSRQSSLGLFVTPEPSPAKRPTRDANTSDDASEQLTPTRNTDFQARVERIRAERLAKRAEDKQRRTKTDRQGGEQEPGSNSDGEGSRRLTQLAKPTRKAGKKALEAMARDQQRIVRNMQLTHQAKTKKKYGTKDLFAKFGFNQGLEDAKAAGLPTPENSSMPATSDAEAAPARDTPPTSPPSFEEAKKKNGTMKKPHSTEAVDLLPKDASSKPAKASKGKGRAPEFQHLPPNQMMELSQPVTVQNALIEPNETGSETMVNLDDSDDEPEVTKPKSRFPVFDNLPARKDRESSSLLHLRHLAQLTSPGRKGSKGKRTMNMVQLQGTLFQKARQQAQKEREEKIEMLRAKGIIVETEEEKEKRQMEIEDLVAQFEKEKEKDLKLAKREREIAKKNGEVGDGLASSDEEDDEDYVASGDEDDVAENLDDADEVELELSGSDDEEAGDEHELDDDEDEEDMQEVPEAEPANALIDTMADEDDEEQPAYNILEDREDDDMLDAEPEAIVRTAPAKRTRKVVVDDDDDDEESTAQFNGSPTQVSTQDDTMAAFGFGDAAPAIGLTQAFAGTMANLESGSQAGRPLPQEPEQDSIDFLRSLPDSQPDFSQRNDFFVPNSQSAPSQQEYTQDDSVPPMNLGISQLLEETTIFSPTQASDVPEPTQDAGFLISRLPAGLVPPQSTIDTVMLPVADSPIAQRKGKLSRRRKEAPVVLSDVDDENIFSASEGEAEVGKPATEDAFSFLKKAAKQQKKIDNFNKKTSAAREHLDEQAYESDDEYKGLGGASDEDSGEDDADLAEMIDTSDVKVDERKIAALFADKARKDHDASVAKIYKDLQTGAFRKRGVGDAFDMSDSEDEMEMRRRKKQREFDQMFRALKQDETVGKMAENPKRKAFFATIMDHSDDSDLEFLDHPEEPAANPASQSDEEKQDKRETQEVSIPDSQTTDADPNPLKRKSPAAASDEKENRPPPHMRRTAAADAMTRRPISAADIKDSVAELLEDPRDMVPDSQYISLSDSEDESSTTTIVRQERVVTNRLSRTPSLATEASTSNMAFQAPSVVSVGGFRVPSLIRRATSNLSVASERSTSSTGRSSEGGVRMGGTGRSNIHAQAREAERRAVLDKVEGKRKEALKKKAGQARGKRSVLSKLGGGFE</sequence>
<dbReference type="PANTHER" id="PTHR14396:SF10">
    <property type="entry name" value="CLASPIN"/>
    <property type="match status" value="1"/>
</dbReference>
<feature type="compositionally biased region" description="Acidic residues" evidence="4">
    <location>
        <begin position="582"/>
        <end position="641"/>
    </location>
</feature>
<feature type="compositionally biased region" description="Polar residues" evidence="4">
    <location>
        <begin position="1109"/>
        <end position="1120"/>
    </location>
</feature>
<feature type="domain" description="DNA replication checkpoint mediator MRC1" evidence="5">
    <location>
        <begin position="933"/>
        <end position="1069"/>
    </location>
</feature>
<feature type="compositionally biased region" description="Acidic residues" evidence="4">
    <location>
        <begin position="958"/>
        <end position="968"/>
    </location>
</feature>
<feature type="region of interest" description="Disordered" evidence="4">
    <location>
        <begin position="430"/>
        <end position="457"/>
    </location>
</feature>
<evidence type="ECO:0000256" key="3">
    <source>
        <dbReference type="ARBA" id="ARBA00023242"/>
    </source>
</evidence>
<protein>
    <recommendedName>
        <fullName evidence="5">DNA replication checkpoint mediator MRC1 domain-containing protein</fullName>
    </recommendedName>
</protein>
<dbReference type="GO" id="GO:0010997">
    <property type="term" value="F:anaphase-promoting complex binding"/>
    <property type="evidence" value="ECO:0007669"/>
    <property type="project" value="TreeGrafter"/>
</dbReference>
<feature type="compositionally biased region" description="Polar residues" evidence="4">
    <location>
        <begin position="706"/>
        <end position="718"/>
    </location>
</feature>
<comment type="caution">
    <text evidence="6">The sequence shown here is derived from an EMBL/GenBank/DDBJ whole genome shotgun (WGS) entry which is preliminary data.</text>
</comment>
<feature type="compositionally biased region" description="Low complexity" evidence="4">
    <location>
        <begin position="1255"/>
        <end position="1268"/>
    </location>
</feature>
<feature type="compositionally biased region" description="Polar residues" evidence="4">
    <location>
        <begin position="9"/>
        <end position="22"/>
    </location>
</feature>
<dbReference type="GO" id="GO:0007095">
    <property type="term" value="P:mitotic G2 DNA damage checkpoint signaling"/>
    <property type="evidence" value="ECO:0007669"/>
    <property type="project" value="TreeGrafter"/>
</dbReference>
<reference evidence="6" key="1">
    <citation type="journal article" date="2020" name="Stud. Mycol.">
        <title>101 Dothideomycetes genomes: a test case for predicting lifestyles and emergence of pathogens.</title>
        <authorList>
            <person name="Haridas S."/>
            <person name="Albert R."/>
            <person name="Binder M."/>
            <person name="Bloem J."/>
            <person name="Labutti K."/>
            <person name="Salamov A."/>
            <person name="Andreopoulos B."/>
            <person name="Baker S."/>
            <person name="Barry K."/>
            <person name="Bills G."/>
            <person name="Bluhm B."/>
            <person name="Cannon C."/>
            <person name="Castanera R."/>
            <person name="Culley D."/>
            <person name="Daum C."/>
            <person name="Ezra D."/>
            <person name="Gonzalez J."/>
            <person name="Henrissat B."/>
            <person name="Kuo A."/>
            <person name="Liang C."/>
            <person name="Lipzen A."/>
            <person name="Lutzoni F."/>
            <person name="Magnuson J."/>
            <person name="Mondo S."/>
            <person name="Nolan M."/>
            <person name="Ohm R."/>
            <person name="Pangilinan J."/>
            <person name="Park H.-J."/>
            <person name="Ramirez L."/>
            <person name="Alfaro M."/>
            <person name="Sun H."/>
            <person name="Tritt A."/>
            <person name="Yoshinaga Y."/>
            <person name="Zwiers L.-H."/>
            <person name="Turgeon B."/>
            <person name="Goodwin S."/>
            <person name="Spatafora J."/>
            <person name="Crous P."/>
            <person name="Grigoriev I."/>
        </authorList>
    </citation>
    <scope>NUCLEOTIDE SEQUENCE</scope>
    <source>
        <strain evidence="6">CBS 690.94</strain>
    </source>
</reference>
<dbReference type="GO" id="GO:0005634">
    <property type="term" value="C:nucleus"/>
    <property type="evidence" value="ECO:0007669"/>
    <property type="project" value="UniProtKB-SubCell"/>
</dbReference>
<dbReference type="InterPro" id="IPR024146">
    <property type="entry name" value="Claspin"/>
</dbReference>
<feature type="compositionally biased region" description="Polar residues" evidence="4">
    <location>
        <begin position="203"/>
        <end position="222"/>
    </location>
</feature>
<dbReference type="Pfam" id="PF09444">
    <property type="entry name" value="MRC1"/>
    <property type="match status" value="1"/>
</dbReference>
<feature type="compositionally biased region" description="Low complexity" evidence="4">
    <location>
        <begin position="1148"/>
        <end position="1157"/>
    </location>
</feature>
<feature type="compositionally biased region" description="Basic and acidic residues" evidence="4">
    <location>
        <begin position="1283"/>
        <end position="1301"/>
    </location>
</feature>
<feature type="compositionally biased region" description="Polar residues" evidence="4">
    <location>
        <begin position="774"/>
        <end position="804"/>
    </location>
</feature>
<evidence type="ECO:0000256" key="4">
    <source>
        <dbReference type="SAM" id="MobiDB-lite"/>
    </source>
</evidence>
<gene>
    <name evidence="6" type="ORF">P171DRAFT_379327</name>
</gene>
<proteinExistence type="predicted"/>
<dbReference type="OrthoDB" id="2130597at2759"/>
<feature type="region of interest" description="Disordered" evidence="4">
    <location>
        <begin position="1250"/>
        <end position="1326"/>
    </location>
</feature>
<keyword evidence="3" id="KW-0539">Nucleus</keyword>
<feature type="region of interest" description="Disordered" evidence="4">
    <location>
        <begin position="1077"/>
        <end position="1199"/>
    </location>
</feature>
<feature type="region of interest" description="Disordered" evidence="4">
    <location>
        <begin position="293"/>
        <end position="312"/>
    </location>
</feature>
<evidence type="ECO:0000259" key="5">
    <source>
        <dbReference type="Pfam" id="PF09444"/>
    </source>
</evidence>
<feature type="region of interest" description="Disordered" evidence="4">
    <location>
        <begin position="1019"/>
        <end position="1039"/>
    </location>
</feature>
<feature type="region of interest" description="Disordered" evidence="4">
    <location>
        <begin position="1"/>
        <end position="287"/>
    </location>
</feature>
<feature type="compositionally biased region" description="Basic residues" evidence="4">
    <location>
        <begin position="1302"/>
        <end position="1317"/>
    </location>
</feature>
<feature type="compositionally biased region" description="Basic and acidic residues" evidence="4">
    <location>
        <begin position="376"/>
        <end position="389"/>
    </location>
</feature>